<dbReference type="Proteomes" id="UP001515500">
    <property type="component" value="Chromosome 11"/>
</dbReference>
<dbReference type="PROSITE" id="PS51746">
    <property type="entry name" value="PPM_2"/>
    <property type="match status" value="1"/>
</dbReference>
<comment type="cofactor">
    <cofactor evidence="3">
        <name>Mn(2+)</name>
        <dbReference type="ChEBI" id="CHEBI:29035"/>
    </cofactor>
</comment>
<keyword evidence="3" id="KW-0479">Metal-binding</keyword>
<dbReference type="GeneID" id="120271674"/>
<feature type="domain" description="PPM-type phosphatase" evidence="4">
    <location>
        <begin position="1"/>
        <end position="250"/>
    </location>
</feature>
<evidence type="ECO:0000313" key="5">
    <source>
        <dbReference type="Proteomes" id="UP001515500"/>
    </source>
</evidence>
<evidence type="ECO:0000256" key="2">
    <source>
        <dbReference type="ARBA" id="ARBA00048336"/>
    </source>
</evidence>
<keyword evidence="3" id="KW-0904">Protein phosphatase</keyword>
<comment type="catalytic activity">
    <reaction evidence="1 3">
        <text>O-phospho-L-seryl-[protein] + H2O = L-seryl-[protein] + phosphate</text>
        <dbReference type="Rhea" id="RHEA:20629"/>
        <dbReference type="Rhea" id="RHEA-COMP:9863"/>
        <dbReference type="Rhea" id="RHEA-COMP:11604"/>
        <dbReference type="ChEBI" id="CHEBI:15377"/>
        <dbReference type="ChEBI" id="CHEBI:29999"/>
        <dbReference type="ChEBI" id="CHEBI:43474"/>
        <dbReference type="ChEBI" id="CHEBI:83421"/>
        <dbReference type="EC" id="3.1.3.16"/>
    </reaction>
</comment>
<accession>A0AB40C5R1</accession>
<keyword evidence="5" id="KW-1185">Reference proteome</keyword>
<sequence>MNGDDAMFVCEEVMIAGVADGVGGWAREGIDPGEYARELMARAEEAVRRRVYEKEMKGSGVGGKQQQQQQQQLQLEPFDVLSEAYHGITVPGASTACIVALHDIPHQKLTAVNVGDSGFVVVRNGFTIFKSSIQQHRFNTTYSLGQNNQRQDDFKRAQSIEVAVEADDIVVLGTDGLFDNVFSQEIEDLIRNKINLITKPEKLATKIAKMAEEFSKRKLKVTPYSMAKSEAVKTYKGGKRDDITVVVLHIVASDK</sequence>
<dbReference type="SMART" id="SM00331">
    <property type="entry name" value="PP2C_SIG"/>
    <property type="match status" value="1"/>
</dbReference>
<dbReference type="GO" id="GO:0004722">
    <property type="term" value="F:protein serine/threonine phosphatase activity"/>
    <property type="evidence" value="ECO:0007669"/>
    <property type="project" value="UniProtKB-EC"/>
</dbReference>
<protein>
    <recommendedName>
        <fullName evidence="3">Protein phosphatase</fullName>
        <ecNumber evidence="3">3.1.3.16</ecNumber>
    </recommendedName>
</protein>
<proteinExistence type="inferred from homology"/>
<dbReference type="RefSeq" id="XP_039134285.1">
    <property type="nucleotide sequence ID" value="XM_039278351.1"/>
</dbReference>
<dbReference type="InterPro" id="IPR036457">
    <property type="entry name" value="PPM-type-like_dom_sf"/>
</dbReference>
<organism evidence="5 6">
    <name type="scientific">Dioscorea cayennensis subsp. rotundata</name>
    <name type="common">White Guinea yam</name>
    <name type="synonym">Dioscorea rotundata</name>
    <dbReference type="NCBI Taxonomy" id="55577"/>
    <lineage>
        <taxon>Eukaryota</taxon>
        <taxon>Viridiplantae</taxon>
        <taxon>Streptophyta</taxon>
        <taxon>Embryophyta</taxon>
        <taxon>Tracheophyta</taxon>
        <taxon>Spermatophyta</taxon>
        <taxon>Magnoliopsida</taxon>
        <taxon>Liliopsida</taxon>
        <taxon>Dioscoreales</taxon>
        <taxon>Dioscoreaceae</taxon>
        <taxon>Dioscorea</taxon>
    </lineage>
</organism>
<dbReference type="GO" id="GO:0046872">
    <property type="term" value="F:metal ion binding"/>
    <property type="evidence" value="ECO:0007669"/>
    <property type="project" value="UniProtKB-UniRule"/>
</dbReference>
<dbReference type="EC" id="3.1.3.16" evidence="3"/>
<dbReference type="PANTHER" id="PTHR12320:SF81">
    <property type="entry name" value="PROTEIN PHOSPHATASE 2C 23-RELATED"/>
    <property type="match status" value="1"/>
</dbReference>
<dbReference type="PANTHER" id="PTHR12320">
    <property type="entry name" value="PROTEIN PHOSPHATASE 2C"/>
    <property type="match status" value="1"/>
</dbReference>
<dbReference type="AlphaFoldDB" id="A0AB40C5R1"/>
<dbReference type="InterPro" id="IPR001932">
    <property type="entry name" value="PPM-type_phosphatase-like_dom"/>
</dbReference>
<evidence type="ECO:0000256" key="3">
    <source>
        <dbReference type="RuleBase" id="RU366020"/>
    </source>
</evidence>
<gene>
    <name evidence="6" type="primary">LOC120271674</name>
</gene>
<dbReference type="InterPro" id="IPR039123">
    <property type="entry name" value="PPTC7"/>
</dbReference>
<keyword evidence="3" id="KW-0460">Magnesium</keyword>
<dbReference type="Gene3D" id="3.60.40.10">
    <property type="entry name" value="PPM-type phosphatase domain"/>
    <property type="match status" value="1"/>
</dbReference>
<reference evidence="6" key="1">
    <citation type="submission" date="2025-08" db="UniProtKB">
        <authorList>
            <consortium name="RefSeq"/>
        </authorList>
    </citation>
    <scope>IDENTIFICATION</scope>
</reference>
<keyword evidence="3" id="KW-0464">Manganese</keyword>
<dbReference type="SUPFAM" id="SSF81606">
    <property type="entry name" value="PP2C-like"/>
    <property type="match status" value="1"/>
</dbReference>
<evidence type="ECO:0000313" key="6">
    <source>
        <dbReference type="RefSeq" id="XP_039134285.1"/>
    </source>
</evidence>
<comment type="similarity">
    <text evidence="3">Belongs to the PP2C family.</text>
</comment>
<evidence type="ECO:0000256" key="1">
    <source>
        <dbReference type="ARBA" id="ARBA00047761"/>
    </source>
</evidence>
<dbReference type="SMART" id="SM00332">
    <property type="entry name" value="PP2Cc"/>
    <property type="match status" value="1"/>
</dbReference>
<keyword evidence="3" id="KW-0378">Hydrolase</keyword>
<comment type="cofactor">
    <cofactor evidence="3">
        <name>Mg(2+)</name>
        <dbReference type="ChEBI" id="CHEBI:18420"/>
    </cofactor>
</comment>
<evidence type="ECO:0000259" key="4">
    <source>
        <dbReference type="PROSITE" id="PS51746"/>
    </source>
</evidence>
<dbReference type="Pfam" id="PF13672">
    <property type="entry name" value="PP2C_2"/>
    <property type="match status" value="1"/>
</dbReference>
<comment type="catalytic activity">
    <reaction evidence="2 3">
        <text>O-phospho-L-threonyl-[protein] + H2O = L-threonyl-[protein] + phosphate</text>
        <dbReference type="Rhea" id="RHEA:47004"/>
        <dbReference type="Rhea" id="RHEA-COMP:11060"/>
        <dbReference type="Rhea" id="RHEA-COMP:11605"/>
        <dbReference type="ChEBI" id="CHEBI:15377"/>
        <dbReference type="ChEBI" id="CHEBI:30013"/>
        <dbReference type="ChEBI" id="CHEBI:43474"/>
        <dbReference type="ChEBI" id="CHEBI:61977"/>
        <dbReference type="EC" id="3.1.3.16"/>
    </reaction>
</comment>
<name>A0AB40C5R1_DIOCR</name>